<feature type="binding site" evidence="7">
    <location>
        <position position="185"/>
    </location>
    <ligand>
        <name>Mg(2+)</name>
        <dbReference type="ChEBI" id="CHEBI:18420"/>
    </ligand>
</feature>
<dbReference type="EMBL" id="CP062941">
    <property type="protein sequence ID" value="QOL49871.1"/>
    <property type="molecule type" value="Genomic_DNA"/>
</dbReference>
<keyword evidence="7" id="KW-0479">Metal-binding</keyword>
<evidence type="ECO:0000256" key="3">
    <source>
        <dbReference type="ARBA" id="ARBA00022679"/>
    </source>
</evidence>
<evidence type="ECO:0000256" key="2">
    <source>
        <dbReference type="ARBA" id="ARBA00022475"/>
    </source>
</evidence>
<dbReference type="GO" id="GO:0044038">
    <property type="term" value="P:cell wall macromolecule biosynthetic process"/>
    <property type="evidence" value="ECO:0007669"/>
    <property type="project" value="TreeGrafter"/>
</dbReference>
<reference evidence="9 10" key="1">
    <citation type="submission" date="2020-10" db="EMBL/GenBank/DDBJ databases">
        <title>Genome sequencing of Massilia sp. LPB0304.</title>
        <authorList>
            <person name="Kim J."/>
        </authorList>
    </citation>
    <scope>NUCLEOTIDE SEQUENCE [LARGE SCALE GENOMIC DNA]</scope>
    <source>
        <strain evidence="9 10">LPB0304</strain>
    </source>
</reference>
<evidence type="ECO:0000313" key="9">
    <source>
        <dbReference type="EMBL" id="QOL49871.1"/>
    </source>
</evidence>
<feature type="transmembrane region" description="Helical" evidence="8">
    <location>
        <begin position="103"/>
        <end position="121"/>
    </location>
</feature>
<feature type="transmembrane region" description="Helical" evidence="8">
    <location>
        <begin position="163"/>
        <end position="180"/>
    </location>
</feature>
<keyword evidence="4 8" id="KW-0812">Transmembrane</keyword>
<feature type="transmembrane region" description="Helical" evidence="8">
    <location>
        <begin position="18"/>
        <end position="43"/>
    </location>
</feature>
<feature type="transmembrane region" description="Helical" evidence="8">
    <location>
        <begin position="192"/>
        <end position="210"/>
    </location>
</feature>
<feature type="binding site" evidence="7">
    <location>
        <position position="245"/>
    </location>
    <ligand>
        <name>Mg(2+)</name>
        <dbReference type="ChEBI" id="CHEBI:18420"/>
    </ligand>
</feature>
<dbReference type="KEGG" id="mlir:LPB04_00610"/>
<accession>A0A7L9U476</accession>
<keyword evidence="5 8" id="KW-1133">Transmembrane helix</keyword>
<evidence type="ECO:0000256" key="4">
    <source>
        <dbReference type="ARBA" id="ARBA00022692"/>
    </source>
</evidence>
<feature type="transmembrane region" description="Helical" evidence="8">
    <location>
        <begin position="332"/>
        <end position="352"/>
    </location>
</feature>
<dbReference type="PANTHER" id="PTHR22926:SF3">
    <property type="entry name" value="UNDECAPRENYL-PHOSPHATE ALPHA-N-ACETYLGLUCOSAMINYL 1-PHOSPHATE TRANSFERASE"/>
    <property type="match status" value="1"/>
</dbReference>
<evidence type="ECO:0000256" key="7">
    <source>
        <dbReference type="PIRSR" id="PIRSR600715-1"/>
    </source>
</evidence>
<keyword evidence="3 9" id="KW-0808">Transferase</keyword>
<feature type="transmembrane region" description="Helical" evidence="8">
    <location>
        <begin position="133"/>
        <end position="151"/>
    </location>
</feature>
<keyword evidence="7" id="KW-0460">Magnesium</keyword>
<organism evidence="9 10">
    <name type="scientific">Massilia litorea</name>
    <dbReference type="NCBI Taxonomy" id="2769491"/>
    <lineage>
        <taxon>Bacteria</taxon>
        <taxon>Pseudomonadati</taxon>
        <taxon>Pseudomonadota</taxon>
        <taxon>Betaproteobacteria</taxon>
        <taxon>Burkholderiales</taxon>
        <taxon>Oxalobacteraceae</taxon>
        <taxon>Telluria group</taxon>
        <taxon>Massilia</taxon>
    </lineage>
</organism>
<dbReference type="AlphaFoldDB" id="A0A7L9U476"/>
<comment type="subcellular location">
    <subcellularLocation>
        <location evidence="1">Cell membrane</location>
        <topology evidence="1">Multi-pass membrane protein</topology>
    </subcellularLocation>
</comment>
<evidence type="ECO:0000256" key="5">
    <source>
        <dbReference type="ARBA" id="ARBA00022989"/>
    </source>
</evidence>
<dbReference type="InterPro" id="IPR000715">
    <property type="entry name" value="Glycosyl_transferase_4"/>
</dbReference>
<keyword evidence="10" id="KW-1185">Reference proteome</keyword>
<dbReference type="GO" id="GO:0071555">
    <property type="term" value="P:cell wall organization"/>
    <property type="evidence" value="ECO:0007669"/>
    <property type="project" value="TreeGrafter"/>
</dbReference>
<keyword evidence="6 8" id="KW-0472">Membrane</keyword>
<proteinExistence type="predicted"/>
<dbReference type="GO" id="GO:0016780">
    <property type="term" value="F:phosphotransferase activity, for other substituted phosphate groups"/>
    <property type="evidence" value="ECO:0007669"/>
    <property type="project" value="InterPro"/>
</dbReference>
<dbReference type="GO" id="GO:0046872">
    <property type="term" value="F:metal ion binding"/>
    <property type="evidence" value="ECO:0007669"/>
    <property type="project" value="UniProtKB-KW"/>
</dbReference>
<dbReference type="PANTHER" id="PTHR22926">
    <property type="entry name" value="PHOSPHO-N-ACETYLMURAMOYL-PENTAPEPTIDE-TRANSFERASE"/>
    <property type="match status" value="1"/>
</dbReference>
<sequence>MAVEELIYRGYELALSKIFTSALIETIALALLVSLVVCSINIVTVRWHGRYSFDLDLHGIQKVHKNMVSRTGGIALLSGVLAVPILGHFDYYPLSLQLETKTTILKLLLAATPAFLAGIIEDLTKKVSVRTRFCSIFASAILAAWLLGARLPRLDIWALDGALNWLPLSVAITAFAVVGVTNSINIVDGFHGVAGATVVIVLAGAGYLSWQAGDTLVTQLALAGIGATIGFLMLNYPTGRLFMGDGGAYFMGFWAAEVAVLTIVRNPTINAWQILSIYAYPVIEVLFSMYRRKILHDTVVGAPDRLHLHSLFYRRVACHKFKFRKYPWSRNAGVACFVAAWVSIATLTTVLIGNTIPAAVALVIIQMLIYVAVYMRLVRGHWGHCRSLAVILGLRPQPKGRAI</sequence>
<feature type="transmembrane region" description="Helical" evidence="8">
    <location>
        <begin position="72"/>
        <end position="91"/>
    </location>
</feature>
<feature type="transmembrane region" description="Helical" evidence="8">
    <location>
        <begin position="358"/>
        <end position="377"/>
    </location>
</feature>
<evidence type="ECO:0000313" key="10">
    <source>
        <dbReference type="Proteomes" id="UP000593875"/>
    </source>
</evidence>
<gene>
    <name evidence="9" type="ORF">LPB04_00610</name>
</gene>
<evidence type="ECO:0000256" key="8">
    <source>
        <dbReference type="SAM" id="Phobius"/>
    </source>
</evidence>
<evidence type="ECO:0000256" key="6">
    <source>
        <dbReference type="ARBA" id="ARBA00023136"/>
    </source>
</evidence>
<dbReference type="RefSeq" id="WP_193686895.1">
    <property type="nucleotide sequence ID" value="NZ_CP062941.1"/>
</dbReference>
<protein>
    <submittedName>
        <fullName evidence="9">Glycosyltransferase family 4 protein</fullName>
    </submittedName>
</protein>
<dbReference type="Proteomes" id="UP000593875">
    <property type="component" value="Chromosome"/>
</dbReference>
<feature type="transmembrane region" description="Helical" evidence="8">
    <location>
        <begin position="216"/>
        <end position="234"/>
    </location>
</feature>
<evidence type="ECO:0000256" key="1">
    <source>
        <dbReference type="ARBA" id="ARBA00004651"/>
    </source>
</evidence>
<name>A0A7L9U476_9BURK</name>
<feature type="transmembrane region" description="Helical" evidence="8">
    <location>
        <begin position="246"/>
        <end position="264"/>
    </location>
</feature>
<comment type="cofactor">
    <cofactor evidence="7">
        <name>Mg(2+)</name>
        <dbReference type="ChEBI" id="CHEBI:18420"/>
    </cofactor>
</comment>
<dbReference type="CDD" id="cd06912">
    <property type="entry name" value="GT_MraY_like"/>
    <property type="match status" value="1"/>
</dbReference>
<dbReference type="GO" id="GO:0005886">
    <property type="term" value="C:plasma membrane"/>
    <property type="evidence" value="ECO:0007669"/>
    <property type="project" value="UniProtKB-SubCell"/>
</dbReference>
<dbReference type="GO" id="GO:0009103">
    <property type="term" value="P:lipopolysaccharide biosynthetic process"/>
    <property type="evidence" value="ECO:0007669"/>
    <property type="project" value="TreeGrafter"/>
</dbReference>
<keyword evidence="2" id="KW-1003">Cell membrane</keyword>
<dbReference type="Pfam" id="PF00953">
    <property type="entry name" value="Glycos_transf_4"/>
    <property type="match status" value="1"/>
</dbReference>
<feature type="transmembrane region" description="Helical" evidence="8">
    <location>
        <begin position="270"/>
        <end position="287"/>
    </location>
</feature>